<dbReference type="GO" id="GO:0090563">
    <property type="term" value="F:protein-phosphocysteine-sugar phosphotransferase activity"/>
    <property type="evidence" value="ECO:0007669"/>
    <property type="project" value="TreeGrafter"/>
</dbReference>
<evidence type="ECO:0000256" key="3">
    <source>
        <dbReference type="ARBA" id="ARBA00022597"/>
    </source>
</evidence>
<gene>
    <name evidence="8" type="ORF">MUDAN_MDHGFNIF_02310</name>
</gene>
<dbReference type="CDD" id="cd05569">
    <property type="entry name" value="PTS_IIB_fructose"/>
    <property type="match status" value="1"/>
</dbReference>
<dbReference type="Proteomes" id="UP000289996">
    <property type="component" value="Unassembled WGS sequence"/>
</dbReference>
<dbReference type="NCBIfam" id="TIGR00829">
    <property type="entry name" value="FRU"/>
    <property type="match status" value="1"/>
</dbReference>
<dbReference type="Gene3D" id="3.40.50.2300">
    <property type="match status" value="1"/>
</dbReference>
<dbReference type="GO" id="GO:0016301">
    <property type="term" value="F:kinase activity"/>
    <property type="evidence" value="ECO:0007669"/>
    <property type="project" value="UniProtKB-KW"/>
</dbReference>
<dbReference type="Pfam" id="PF02302">
    <property type="entry name" value="PTS_IIB"/>
    <property type="match status" value="1"/>
</dbReference>
<dbReference type="FunFam" id="3.40.50.2300:FF:000014">
    <property type="entry name" value="PTS system fructose-like transporter subunit IIB"/>
    <property type="match status" value="1"/>
</dbReference>
<dbReference type="OrthoDB" id="9782569at2"/>
<dbReference type="SUPFAM" id="SSF52794">
    <property type="entry name" value="PTS system IIB component-like"/>
    <property type="match status" value="1"/>
</dbReference>
<dbReference type="PANTHER" id="PTHR30505">
    <property type="entry name" value="FRUCTOSE-LIKE PERMEASE"/>
    <property type="match status" value="1"/>
</dbReference>
<evidence type="ECO:0000259" key="7">
    <source>
        <dbReference type="PROSITE" id="PS51099"/>
    </source>
</evidence>
<dbReference type="GO" id="GO:0009401">
    <property type="term" value="P:phosphoenolpyruvate-dependent sugar phosphotransferase system"/>
    <property type="evidence" value="ECO:0007669"/>
    <property type="project" value="UniProtKB-KW"/>
</dbReference>
<reference evidence="8 9" key="1">
    <citation type="submission" date="2018-11" db="EMBL/GenBank/DDBJ databases">
        <authorList>
            <person name="Wuyts S."/>
        </authorList>
    </citation>
    <scope>NUCLEOTIDE SEQUENCE [LARGE SCALE GENOMIC DNA]</scope>
    <source>
        <strain evidence="8">Lactobacillus mudanjiangensis AMBF249</strain>
    </source>
</reference>
<dbReference type="PROSITE" id="PS51099">
    <property type="entry name" value="PTS_EIIB_TYPE_2"/>
    <property type="match status" value="1"/>
</dbReference>
<keyword evidence="1" id="KW-0813">Transport</keyword>
<evidence type="ECO:0000256" key="5">
    <source>
        <dbReference type="ARBA" id="ARBA00022683"/>
    </source>
</evidence>
<feature type="domain" description="PTS EIIB type-2" evidence="7">
    <location>
        <begin position="1"/>
        <end position="99"/>
    </location>
</feature>
<evidence type="ECO:0000313" key="9">
    <source>
        <dbReference type="Proteomes" id="UP000289996"/>
    </source>
</evidence>
<name>A0A660E3J5_9LACO</name>
<accession>A0A660E3J5</accession>
<dbReference type="InterPro" id="IPR036095">
    <property type="entry name" value="PTS_EIIB-like_sf"/>
</dbReference>
<evidence type="ECO:0000256" key="4">
    <source>
        <dbReference type="ARBA" id="ARBA00022679"/>
    </source>
</evidence>
<keyword evidence="6" id="KW-0418">Kinase</keyword>
<keyword evidence="9" id="KW-1185">Reference proteome</keyword>
<dbReference type="InterPro" id="IPR003501">
    <property type="entry name" value="PTS_EIIB_2/3"/>
</dbReference>
<keyword evidence="2" id="KW-0597">Phosphoprotein</keyword>
<evidence type="ECO:0000313" key="8">
    <source>
        <dbReference type="EMBL" id="VDG27427.1"/>
    </source>
</evidence>
<evidence type="ECO:0000256" key="6">
    <source>
        <dbReference type="ARBA" id="ARBA00022777"/>
    </source>
</evidence>
<dbReference type="RefSeq" id="WP_130851396.1">
    <property type="nucleotide sequence ID" value="NZ_UYIG01000013.1"/>
</dbReference>
<keyword evidence="3" id="KW-0762">Sugar transport</keyword>
<dbReference type="GO" id="GO:0022877">
    <property type="term" value="F:protein-N(PI)-phosphohistidine-fructose phosphotransferase system transporter activity"/>
    <property type="evidence" value="ECO:0007669"/>
    <property type="project" value="InterPro"/>
</dbReference>
<dbReference type="InterPro" id="IPR003353">
    <property type="entry name" value="PTS_IIB_fruc"/>
</dbReference>
<dbReference type="InterPro" id="IPR050864">
    <property type="entry name" value="Bacterial_PTS_Sugar_Transport"/>
</dbReference>
<dbReference type="AlphaFoldDB" id="A0A660E3J5"/>
<evidence type="ECO:0000256" key="1">
    <source>
        <dbReference type="ARBA" id="ARBA00022448"/>
    </source>
</evidence>
<proteinExistence type="predicted"/>
<sequence length="108" mass="11222">MKIVGVTACPSGVAHTYMAAESLQVAAKDLGAECHVETQGQIGIENTLTAETIQAADVVILTNDIGIKNEDRFRGKPVLRVGSGDLIKKSAIIVKKLAAKFDTGGATA</sequence>
<keyword evidence="4" id="KW-0808">Transferase</keyword>
<dbReference type="InterPro" id="IPR013011">
    <property type="entry name" value="PTS_EIIB_2"/>
</dbReference>
<keyword evidence="5" id="KW-0598">Phosphotransferase system</keyword>
<dbReference type="GO" id="GO:0005886">
    <property type="term" value="C:plasma membrane"/>
    <property type="evidence" value="ECO:0007669"/>
    <property type="project" value="TreeGrafter"/>
</dbReference>
<evidence type="ECO:0000256" key="2">
    <source>
        <dbReference type="ARBA" id="ARBA00022553"/>
    </source>
</evidence>
<dbReference type="NCBIfam" id="NF007783">
    <property type="entry name" value="PRK10474.1"/>
    <property type="match status" value="1"/>
</dbReference>
<dbReference type="EMBL" id="UYIG01000013">
    <property type="protein sequence ID" value="VDG27427.1"/>
    <property type="molecule type" value="Genomic_DNA"/>
</dbReference>
<protein>
    <submittedName>
        <fullName evidence="8">PTS system fructose-specific IIB component [Lactobacillus rhamnosus GG]</fullName>
    </submittedName>
</protein>
<organism evidence="8 9">
    <name type="scientific">Lactiplantibacillus mudanjiangensis</name>
    <dbReference type="NCBI Taxonomy" id="1296538"/>
    <lineage>
        <taxon>Bacteria</taxon>
        <taxon>Bacillati</taxon>
        <taxon>Bacillota</taxon>
        <taxon>Bacilli</taxon>
        <taxon>Lactobacillales</taxon>
        <taxon>Lactobacillaceae</taxon>
        <taxon>Lactiplantibacillus</taxon>
    </lineage>
</organism>
<dbReference type="PANTHER" id="PTHR30505:SF0">
    <property type="entry name" value="FRUCTOSE-LIKE PTS SYSTEM EIIBC COMPONENT-RELATED"/>
    <property type="match status" value="1"/>
</dbReference>